<evidence type="ECO:0000313" key="2">
    <source>
        <dbReference type="Proteomes" id="UP001152766"/>
    </source>
</evidence>
<name>A0A9X4R3K4_9BURK</name>
<accession>A0A9X4R3K4</accession>
<comment type="caution">
    <text evidence="1">The sequence shown here is derived from an EMBL/GenBank/DDBJ whole genome shotgun (WGS) entry which is preliminary data.</text>
</comment>
<sequence length="85" mass="9729">MKLKRDDWGQWDNFVGLIVWMLDLAVKAIGDAPGLVVASRHECSAGLFFWQNHSSFWDAWVEPGAFMLRMGRVELQVDRPLQPQG</sequence>
<dbReference type="AlphaFoldDB" id="A0A9X4R3K4"/>
<protein>
    <submittedName>
        <fullName evidence="1">Uncharacterized protein</fullName>
    </submittedName>
</protein>
<dbReference type="RefSeq" id="WP_268148214.1">
    <property type="nucleotide sequence ID" value="NZ_JAPPUW010000004.1"/>
</dbReference>
<dbReference type="Proteomes" id="UP001152766">
    <property type="component" value="Unassembled WGS sequence"/>
</dbReference>
<organism evidence="1 2">
    <name type="scientific">Pelomonas aquatica</name>
    <dbReference type="NCBI Taxonomy" id="431058"/>
    <lineage>
        <taxon>Bacteria</taxon>
        <taxon>Pseudomonadati</taxon>
        <taxon>Pseudomonadota</taxon>
        <taxon>Betaproteobacteria</taxon>
        <taxon>Burkholderiales</taxon>
        <taxon>Sphaerotilaceae</taxon>
        <taxon>Roseateles</taxon>
    </lineage>
</organism>
<proteinExistence type="predicted"/>
<dbReference type="EMBL" id="SGUG01000002">
    <property type="protein sequence ID" value="MDG0861134.1"/>
    <property type="molecule type" value="Genomic_DNA"/>
</dbReference>
<evidence type="ECO:0000313" key="1">
    <source>
        <dbReference type="EMBL" id="MDG0861134.1"/>
    </source>
</evidence>
<keyword evidence="2" id="KW-1185">Reference proteome</keyword>
<reference evidence="1" key="1">
    <citation type="submission" date="2019-02" db="EMBL/GenBank/DDBJ databases">
        <title>Draft genome of the type strain Pelomonas aquatica CCUG 52575T.</title>
        <authorList>
            <person name="Gomila M."/>
            <person name="Lalucat J."/>
        </authorList>
    </citation>
    <scope>NUCLEOTIDE SEQUENCE</scope>
    <source>
        <strain evidence="1">CCUG 52575</strain>
    </source>
</reference>
<gene>
    <name evidence="1" type="ORF">EXJ73_01430</name>
</gene>